<dbReference type="EMBL" id="VSRR010004421">
    <property type="protein sequence ID" value="MPC39611.1"/>
    <property type="molecule type" value="Genomic_DNA"/>
</dbReference>
<accession>A0A5B7EXV5</accession>
<gene>
    <name evidence="1" type="ORF">E2C01_033155</name>
</gene>
<evidence type="ECO:0000313" key="1">
    <source>
        <dbReference type="EMBL" id="MPC39611.1"/>
    </source>
</evidence>
<dbReference type="AlphaFoldDB" id="A0A5B7EXV5"/>
<dbReference type="Proteomes" id="UP000324222">
    <property type="component" value="Unassembled WGS sequence"/>
</dbReference>
<name>A0A5B7EXV5_PORTR</name>
<organism evidence="1 2">
    <name type="scientific">Portunus trituberculatus</name>
    <name type="common">Swimming crab</name>
    <name type="synonym">Neptunus trituberculatus</name>
    <dbReference type="NCBI Taxonomy" id="210409"/>
    <lineage>
        <taxon>Eukaryota</taxon>
        <taxon>Metazoa</taxon>
        <taxon>Ecdysozoa</taxon>
        <taxon>Arthropoda</taxon>
        <taxon>Crustacea</taxon>
        <taxon>Multicrustacea</taxon>
        <taxon>Malacostraca</taxon>
        <taxon>Eumalacostraca</taxon>
        <taxon>Eucarida</taxon>
        <taxon>Decapoda</taxon>
        <taxon>Pleocyemata</taxon>
        <taxon>Brachyura</taxon>
        <taxon>Eubrachyura</taxon>
        <taxon>Portunoidea</taxon>
        <taxon>Portunidae</taxon>
        <taxon>Portuninae</taxon>
        <taxon>Portunus</taxon>
    </lineage>
</organism>
<protein>
    <submittedName>
        <fullName evidence="1">Uncharacterized protein</fullName>
    </submittedName>
</protein>
<keyword evidence="2" id="KW-1185">Reference proteome</keyword>
<evidence type="ECO:0000313" key="2">
    <source>
        <dbReference type="Proteomes" id="UP000324222"/>
    </source>
</evidence>
<proteinExistence type="predicted"/>
<reference evidence="1 2" key="1">
    <citation type="submission" date="2019-05" db="EMBL/GenBank/DDBJ databases">
        <title>Another draft genome of Portunus trituberculatus and its Hox gene families provides insights of decapod evolution.</title>
        <authorList>
            <person name="Jeong J.-H."/>
            <person name="Song I."/>
            <person name="Kim S."/>
            <person name="Choi T."/>
            <person name="Kim D."/>
            <person name="Ryu S."/>
            <person name="Kim W."/>
        </authorList>
    </citation>
    <scope>NUCLEOTIDE SEQUENCE [LARGE SCALE GENOMIC DNA]</scope>
    <source>
        <tissue evidence="1">Muscle</tissue>
    </source>
</reference>
<comment type="caution">
    <text evidence="1">The sequence shown here is derived from an EMBL/GenBank/DDBJ whole genome shotgun (WGS) entry which is preliminary data.</text>
</comment>
<sequence length="121" mass="12408">MKDTCEGLCIYCFEKTKNAHRVSGGGGGGGGGDDKLLPDGVGGGWNLALSRGIMHCADATGTRSSQDTVTYSDSLGLGFLVDIPHSSPINNGMVTRGLVVHQPPSYQQAGTQLGCAAPKIT</sequence>